<organism evidence="7 8">
    <name type="scientific">Aquibacillus albus</name>
    <dbReference type="NCBI Taxonomy" id="1168171"/>
    <lineage>
        <taxon>Bacteria</taxon>
        <taxon>Bacillati</taxon>
        <taxon>Bacillota</taxon>
        <taxon>Bacilli</taxon>
        <taxon>Bacillales</taxon>
        <taxon>Bacillaceae</taxon>
        <taxon>Aquibacillus</taxon>
    </lineage>
</organism>
<feature type="transmembrane region" description="Helical" evidence="6">
    <location>
        <begin position="245"/>
        <end position="274"/>
    </location>
</feature>
<keyword evidence="8" id="KW-1185">Reference proteome</keyword>
<feature type="transmembrane region" description="Helical" evidence="6">
    <location>
        <begin position="12"/>
        <end position="34"/>
    </location>
</feature>
<proteinExistence type="inferred from homology"/>
<evidence type="ECO:0000256" key="6">
    <source>
        <dbReference type="SAM" id="Phobius"/>
    </source>
</evidence>
<keyword evidence="5 6" id="KW-0472">Membrane</keyword>
<comment type="subcellular location">
    <subcellularLocation>
        <location evidence="1">Membrane</location>
        <topology evidence="1">Multi-pass membrane protein</topology>
    </subcellularLocation>
</comment>
<evidence type="ECO:0000313" key="8">
    <source>
        <dbReference type="Proteomes" id="UP001296943"/>
    </source>
</evidence>
<protein>
    <submittedName>
        <fullName evidence="7">PurR-regulated permease PerM</fullName>
    </submittedName>
</protein>
<reference evidence="7 8" key="1">
    <citation type="submission" date="2021-01" db="EMBL/GenBank/DDBJ databases">
        <title>Genomic Encyclopedia of Type Strains, Phase IV (KMG-IV): sequencing the most valuable type-strain genomes for metagenomic binning, comparative biology and taxonomic classification.</title>
        <authorList>
            <person name="Goeker M."/>
        </authorList>
    </citation>
    <scope>NUCLEOTIDE SEQUENCE [LARGE SCALE GENOMIC DNA]</scope>
    <source>
        <strain evidence="7 8">DSM 23711</strain>
    </source>
</reference>
<keyword evidence="4 6" id="KW-1133">Transmembrane helix</keyword>
<sequence length="355" mass="40851">MFNQKKSIRILYWILIGILAFLFLYLLTILFPFYRSFFSILFRILTPFIVAGLIAYLLHPVVEKLHEYNFPRWLAILLIYFLFFGGVGYIIYHTYPSVVQQIRDLNENLPQFMDTYRSTVYSMYENTSFLPETVHDRMDEFFHDMEEMIGNMLTDSVRYLTKLMDIIIILAVIPVLVFYMLKDFDLIKSSLWKLTPKKYRDEGKTLIVDIDNSLGNYIRGQLIVCFFVGLTTYGILWFIDMKYPLVLAIVMAITNIIPYFGPILGAIPAVIIAFTISIKMVVYVIIAVFVVQIIEGNLLSPFIVGKSIDIHPILIIFALLVGGEIGGVIGMIIAVPLLSILKVIVSHTKSFHYSD</sequence>
<evidence type="ECO:0000256" key="2">
    <source>
        <dbReference type="ARBA" id="ARBA00009773"/>
    </source>
</evidence>
<evidence type="ECO:0000256" key="4">
    <source>
        <dbReference type="ARBA" id="ARBA00022989"/>
    </source>
</evidence>
<name>A0ABS2MUS5_9BACI</name>
<evidence type="ECO:0000256" key="5">
    <source>
        <dbReference type="ARBA" id="ARBA00023136"/>
    </source>
</evidence>
<feature type="transmembrane region" description="Helical" evidence="6">
    <location>
        <begin position="281"/>
        <end position="304"/>
    </location>
</feature>
<feature type="transmembrane region" description="Helical" evidence="6">
    <location>
        <begin position="70"/>
        <end position="92"/>
    </location>
</feature>
<dbReference type="PANTHER" id="PTHR21716:SF15">
    <property type="entry name" value="TRANSPORT PROTEIN YRRI-RELATED"/>
    <property type="match status" value="1"/>
</dbReference>
<comment type="caution">
    <text evidence="7">The sequence shown here is derived from an EMBL/GenBank/DDBJ whole genome shotgun (WGS) entry which is preliminary data.</text>
</comment>
<dbReference type="PANTHER" id="PTHR21716">
    <property type="entry name" value="TRANSMEMBRANE PROTEIN"/>
    <property type="match status" value="1"/>
</dbReference>
<dbReference type="RefSeq" id="WP_204497025.1">
    <property type="nucleotide sequence ID" value="NZ_JAFBDR010000001.1"/>
</dbReference>
<feature type="transmembrane region" description="Helical" evidence="6">
    <location>
        <begin position="40"/>
        <end position="58"/>
    </location>
</feature>
<dbReference type="Pfam" id="PF01594">
    <property type="entry name" value="AI-2E_transport"/>
    <property type="match status" value="1"/>
</dbReference>
<accession>A0ABS2MUS5</accession>
<feature type="transmembrane region" description="Helical" evidence="6">
    <location>
        <begin position="163"/>
        <end position="181"/>
    </location>
</feature>
<evidence type="ECO:0000256" key="3">
    <source>
        <dbReference type="ARBA" id="ARBA00022692"/>
    </source>
</evidence>
<dbReference type="InterPro" id="IPR002549">
    <property type="entry name" value="AI-2E-like"/>
</dbReference>
<dbReference type="Proteomes" id="UP001296943">
    <property type="component" value="Unassembled WGS sequence"/>
</dbReference>
<keyword evidence="3 6" id="KW-0812">Transmembrane</keyword>
<feature type="transmembrane region" description="Helical" evidence="6">
    <location>
        <begin position="222"/>
        <end position="239"/>
    </location>
</feature>
<comment type="similarity">
    <text evidence="2">Belongs to the autoinducer-2 exporter (AI-2E) (TC 2.A.86) family.</text>
</comment>
<evidence type="ECO:0000256" key="1">
    <source>
        <dbReference type="ARBA" id="ARBA00004141"/>
    </source>
</evidence>
<evidence type="ECO:0000313" key="7">
    <source>
        <dbReference type="EMBL" id="MBM7569568.1"/>
    </source>
</evidence>
<feature type="transmembrane region" description="Helical" evidence="6">
    <location>
        <begin position="310"/>
        <end position="341"/>
    </location>
</feature>
<dbReference type="EMBL" id="JAFBDR010000001">
    <property type="protein sequence ID" value="MBM7569568.1"/>
    <property type="molecule type" value="Genomic_DNA"/>
</dbReference>
<gene>
    <name evidence="7" type="ORF">JOC48_000037</name>
</gene>